<comment type="caution">
    <text evidence="1">The sequence shown here is derived from an EMBL/GenBank/DDBJ whole genome shotgun (WGS) entry which is preliminary data.</text>
</comment>
<evidence type="ECO:0000313" key="2">
    <source>
        <dbReference type="Proteomes" id="UP000185183"/>
    </source>
</evidence>
<reference evidence="1 2" key="1">
    <citation type="submission" date="2016-11" db="EMBL/GenBank/DDBJ databases">
        <authorList>
            <consortium name="Pathogen Informatics"/>
        </authorList>
    </citation>
    <scope>NUCLEOTIDE SEQUENCE [LARGE SCALE GENOMIC DNA]</scope>
    <source>
        <strain evidence="1 2">968</strain>
    </source>
</reference>
<protein>
    <submittedName>
        <fullName evidence="1">Bacterial Ig-like domain (Group 2)</fullName>
    </submittedName>
</protein>
<dbReference type="Proteomes" id="UP000185183">
    <property type="component" value="Unassembled WGS sequence"/>
</dbReference>
<sequence>MPVTLPPSIKAYKGSQKSLQIAPLDMLVSLCRADSNPILGSAIEGSNGYPAIPPAYRGVGYIAKDSGINVSFDMSANNIESAGEGLPTRIIIDKQSVSADFEMRQIQRQNLELMFSADYSSIVPTANGGIHAPIATVPQNQEYRALLLGQDNYNGLPIYFGYNLNRVQVSKLDNQKWSQKDTLLWHPTITTIVDDMDLDNLGEFFIFGPGFQALQGVADTGFTAPVLSWINITPPSSALSVSLAGVNTVQLHVTDNNGVDRTAAATYTSGTTANATVNSTGLVTGVATGSSVITAAYGGKTATTSVTVTA</sequence>
<accession>A0A9Q7SET5</accession>
<dbReference type="AlphaFoldDB" id="A0A9Q7SET5"/>
<name>A0A9Q7SET5_9MYCO</name>
<evidence type="ECO:0000313" key="1">
    <source>
        <dbReference type="EMBL" id="SHX43284.1"/>
    </source>
</evidence>
<dbReference type="Gene3D" id="2.60.40.1080">
    <property type="match status" value="1"/>
</dbReference>
<proteinExistence type="predicted"/>
<dbReference type="RefSeq" id="WP_074357493.1">
    <property type="nucleotide sequence ID" value="NZ_FSCP01000001.1"/>
</dbReference>
<dbReference type="SUPFAM" id="SSF49373">
    <property type="entry name" value="Invasin/intimin cell-adhesion fragments"/>
    <property type="match status" value="1"/>
</dbReference>
<organism evidence="1 2">
    <name type="scientific">Mycobacteroides abscessus subsp. bolletii</name>
    <dbReference type="NCBI Taxonomy" id="319705"/>
    <lineage>
        <taxon>Bacteria</taxon>
        <taxon>Bacillati</taxon>
        <taxon>Actinomycetota</taxon>
        <taxon>Actinomycetes</taxon>
        <taxon>Mycobacteriales</taxon>
        <taxon>Mycobacteriaceae</taxon>
        <taxon>Mycobacteroides</taxon>
        <taxon>Mycobacteroides abscessus</taxon>
    </lineage>
</organism>
<dbReference type="EMBL" id="FSFA01000003">
    <property type="protein sequence ID" value="SHX43284.1"/>
    <property type="molecule type" value="Genomic_DNA"/>
</dbReference>
<dbReference type="InterPro" id="IPR008964">
    <property type="entry name" value="Invasin/intimin_cell_adhesion"/>
</dbReference>
<gene>
    <name evidence="1" type="ORF">SAMEA2275694_02643</name>
</gene>